<dbReference type="SUPFAM" id="SSF143100">
    <property type="entry name" value="TTHA1013/TTHA0281-like"/>
    <property type="match status" value="1"/>
</dbReference>
<organism evidence="2 3">
    <name type="scientific">Mesorhizobium captivum</name>
    <dbReference type="NCBI Taxonomy" id="3072319"/>
    <lineage>
        <taxon>Bacteria</taxon>
        <taxon>Pseudomonadati</taxon>
        <taxon>Pseudomonadota</taxon>
        <taxon>Alphaproteobacteria</taxon>
        <taxon>Hyphomicrobiales</taxon>
        <taxon>Phyllobacteriaceae</taxon>
        <taxon>Mesorhizobium</taxon>
    </lineage>
</organism>
<dbReference type="InterPro" id="IPR031807">
    <property type="entry name" value="HicB-like"/>
</dbReference>
<name>A0ABU4Z2C5_9HYPH</name>
<dbReference type="RefSeq" id="WP_320226481.1">
    <property type="nucleotide sequence ID" value="NZ_JAVIJB010000008.1"/>
</dbReference>
<sequence length="93" mass="9983">MRRYVAVIHKENDSDFGVSFPDFPGVVTAGPTVAEACELAEQALAFHVEGLLEDGEPVPEPTLAEPLTSDKDVLETVQVRLRPPGISRVGLAN</sequence>
<dbReference type="PANTHER" id="PTHR34504">
    <property type="entry name" value="ANTITOXIN HICB"/>
    <property type="match status" value="1"/>
</dbReference>
<evidence type="ECO:0000313" key="3">
    <source>
        <dbReference type="Proteomes" id="UP001271249"/>
    </source>
</evidence>
<evidence type="ECO:0000313" key="2">
    <source>
        <dbReference type="EMBL" id="MDX8492500.1"/>
    </source>
</evidence>
<comment type="caution">
    <text evidence="2">The sequence shown here is derived from an EMBL/GenBank/DDBJ whole genome shotgun (WGS) entry which is preliminary data.</text>
</comment>
<dbReference type="Pfam" id="PF15919">
    <property type="entry name" value="HicB_lk_antitox"/>
    <property type="match status" value="1"/>
</dbReference>
<dbReference type="InterPro" id="IPR035069">
    <property type="entry name" value="TTHA1013/TTHA0281-like"/>
</dbReference>
<dbReference type="PANTHER" id="PTHR34504:SF2">
    <property type="entry name" value="UPF0150 PROTEIN SSL0259"/>
    <property type="match status" value="1"/>
</dbReference>
<keyword evidence="3" id="KW-1185">Reference proteome</keyword>
<dbReference type="EMBL" id="JAVIJC010000011">
    <property type="protein sequence ID" value="MDX8492500.1"/>
    <property type="molecule type" value="Genomic_DNA"/>
</dbReference>
<dbReference type="Proteomes" id="UP001271249">
    <property type="component" value="Unassembled WGS sequence"/>
</dbReference>
<accession>A0ABU4Z2C5</accession>
<proteinExistence type="predicted"/>
<evidence type="ECO:0000259" key="1">
    <source>
        <dbReference type="Pfam" id="PF15919"/>
    </source>
</evidence>
<dbReference type="InterPro" id="IPR051404">
    <property type="entry name" value="TA_system_antitoxin"/>
</dbReference>
<reference evidence="2 3" key="1">
    <citation type="submission" date="2023-08" db="EMBL/GenBank/DDBJ databases">
        <title>Implementing the SeqCode for naming new Mesorhizobium species isolated from Vachellia karroo root nodules.</title>
        <authorList>
            <person name="Van Lill M."/>
        </authorList>
    </citation>
    <scope>NUCLEOTIDE SEQUENCE [LARGE SCALE GENOMIC DNA]</scope>
    <source>
        <strain evidence="2 3">VK22B</strain>
    </source>
</reference>
<dbReference type="Gene3D" id="3.30.160.250">
    <property type="match status" value="1"/>
</dbReference>
<gene>
    <name evidence="2" type="ORF">RFN29_13015</name>
</gene>
<protein>
    <submittedName>
        <fullName evidence="2">Type II toxin-antitoxin system HicB family antitoxin</fullName>
    </submittedName>
</protein>
<feature type="domain" description="HicB-like antitoxin of toxin-antitoxin system" evidence="1">
    <location>
        <begin position="4"/>
        <end position="75"/>
    </location>
</feature>